<dbReference type="PANTHER" id="PTHR43737:SF1">
    <property type="entry name" value="DUF1501 DOMAIN-CONTAINING PROTEIN"/>
    <property type="match status" value="1"/>
</dbReference>
<proteinExistence type="predicted"/>
<organism evidence="3 4">
    <name type="scientific">Aquincola agrisoli</name>
    <dbReference type="NCBI Taxonomy" id="3119538"/>
    <lineage>
        <taxon>Bacteria</taxon>
        <taxon>Pseudomonadati</taxon>
        <taxon>Pseudomonadota</taxon>
        <taxon>Betaproteobacteria</taxon>
        <taxon>Burkholderiales</taxon>
        <taxon>Sphaerotilaceae</taxon>
        <taxon>Aquincola</taxon>
    </lineage>
</organism>
<evidence type="ECO:0000313" key="4">
    <source>
        <dbReference type="Proteomes" id="UP001336250"/>
    </source>
</evidence>
<feature type="domain" description="Carbohydrate binding module xylan-binding" evidence="2">
    <location>
        <begin position="1010"/>
        <end position="1098"/>
    </location>
</feature>
<evidence type="ECO:0000313" key="3">
    <source>
        <dbReference type="EMBL" id="MEF7616516.1"/>
    </source>
</evidence>
<dbReference type="InterPro" id="IPR014917">
    <property type="entry name" value="DUF1800"/>
</dbReference>
<comment type="caution">
    <text evidence="3">The sequence shown here is derived from an EMBL/GenBank/DDBJ whole genome shotgun (WGS) entry which is preliminary data.</text>
</comment>
<feature type="domain" description="Carbohydrate binding module xylan-binding" evidence="2">
    <location>
        <begin position="59"/>
        <end position="140"/>
    </location>
</feature>
<reference evidence="3 4" key="1">
    <citation type="submission" date="2024-02" db="EMBL/GenBank/DDBJ databases">
        <title>Genome sequence of Aquincola sp. MAHUQ-54.</title>
        <authorList>
            <person name="Huq M.A."/>
        </authorList>
    </citation>
    <scope>NUCLEOTIDE SEQUENCE [LARGE SCALE GENOMIC DNA]</scope>
    <source>
        <strain evidence="3 4">MAHUQ-54</strain>
    </source>
</reference>
<dbReference type="Pfam" id="PF08811">
    <property type="entry name" value="DUF1800"/>
    <property type="match status" value="1"/>
</dbReference>
<feature type="domain" description="Carbohydrate binding module xylan-binding" evidence="2">
    <location>
        <begin position="783"/>
        <end position="871"/>
    </location>
</feature>
<feature type="domain" description="Carbohydrate binding module xylan-binding" evidence="2">
    <location>
        <begin position="652"/>
        <end position="728"/>
    </location>
</feature>
<feature type="domain" description="Carbohydrate binding module xylan-binding" evidence="2">
    <location>
        <begin position="190"/>
        <end position="278"/>
    </location>
</feature>
<keyword evidence="4" id="KW-1185">Reference proteome</keyword>
<dbReference type="Gene3D" id="2.60.60.40">
    <property type="match status" value="8"/>
</dbReference>
<dbReference type="PANTHER" id="PTHR43737">
    <property type="entry name" value="BLL7424 PROTEIN"/>
    <property type="match status" value="1"/>
</dbReference>
<dbReference type="RefSeq" id="WP_332292024.1">
    <property type="nucleotide sequence ID" value="NZ_JAZIBG010000044.1"/>
</dbReference>
<dbReference type="Pfam" id="PF16841">
    <property type="entry name" value="CBM60"/>
    <property type="match status" value="7"/>
</dbReference>
<feature type="signal peptide" evidence="1">
    <location>
        <begin position="1"/>
        <end position="22"/>
    </location>
</feature>
<feature type="chain" id="PRO_5043533035" evidence="1">
    <location>
        <begin position="23"/>
        <end position="1911"/>
    </location>
</feature>
<protein>
    <submittedName>
        <fullName evidence="3">DUF1800 family protein</fullName>
    </submittedName>
</protein>
<dbReference type="Proteomes" id="UP001336250">
    <property type="component" value="Unassembled WGS sequence"/>
</dbReference>
<feature type="domain" description="Carbohydrate binding module xylan-binding" evidence="2">
    <location>
        <begin position="1246"/>
        <end position="1334"/>
    </location>
</feature>
<evidence type="ECO:0000259" key="2">
    <source>
        <dbReference type="Pfam" id="PF16841"/>
    </source>
</evidence>
<gene>
    <name evidence="3" type="ORF">V4F39_21550</name>
</gene>
<keyword evidence="1" id="KW-0732">Signal</keyword>
<dbReference type="EMBL" id="JAZIBG010000044">
    <property type="protein sequence ID" value="MEF7616516.1"/>
    <property type="molecule type" value="Genomic_DNA"/>
</dbReference>
<name>A0AAW9QBP4_9BURK</name>
<sequence length="1911" mass="201351">MTHSLIQTLRLASAGLLISLLAACGGGGSIEPSAADTPGTTATARILASGAVGRDSTALTVRAHATMSNNIGPTMQVWLDGALVGSAEVRATEPTDYQFSVSSLRPGSKLDIAYINNTIDTANGADRNLFVEQVSAGTTAVIPSATTATVDRGVGAAAFDGIDVQPGGTGLFWDGALRLTWPQANLTDRITVRASGTSSGAAPRMVVRVDDVVVGTADVTSATPADYSFAAPKFGPGSKVDVAFVNAGTVAGVTRLLNVHYLLAGATVLRPTDRGVFFDAGIGLAAYDWANQSAASASLSNNGALRGVWPASNMSDTLTLRVSSTWLADNVAPVLEVVADGVVLGVFEVRSTAPTDISMPTLPLKAGQRIEVRNTNEVAGRAALVSYLISGKTVLQPTSSVGNLSAYWPEPNLTDSLNVRARADLAGGVGALMQLYVDGVMVGATEVKSTVFADYRFAVPPMGQGRKVDVVFANPESPVGEDRNLFVAYLTTSNTVMLPGQTGNVYDRGVAAAAFDGKDTLIGTGNLYWGGSLRMNWPAPNLTETVTVRASATPAGGVGAFMLLWVDGVAVSSVEVKSTTPVDYAMPTTAIKPGSKVAVVFSNPGTVDGVERTLNVQYAINGSTLITPSSANVSHASGELSAVWPQPNINDTLTIRAYADIAGGMGAQMQVWIDDVLAATQEVRSTTPEDFAIRVPTIKPGSRIDVVYVNNTVNTGGGDRNLHVLQLTRGATAVVPGPTTATVDRGVGAAAFDGIDVQPGGTGLFWDGALRLTWPQANLTDRITVRASGTSSGAAPRMVVRVDDVVVGTADVTSATPADYSFAAPKFGPGSKVDVAFVNAGTVAGVTRLLNVHYLLAGATVLRPTDRGVFFDAGIGLAAYDWANQSAASASLSNNGALRGVWPASNMSDTLTLRVSSTWLADNVAPVLEVVADGVVLGVFEVRSTAPTDISMPTLPLKAGQRIEVRNTNEVAGRAALVSYLISGKTVLQPTSSVGNLSAYWPEPNLTDSLNVRARADLAGGVGALMQLYVDGVMVGATEVKSTVFADYRFAVPPMGQGRKVDVVFANNDSPAGEDHNLFVAYLTTSNTVMLPGQTGNVYDRGVAAAAFDGKDTLIGTGNLYWGGSLRMNWPAPNLTETVTVRASATPAGGVGAFMLLWVDGVAVSSVEVKSTTPVDYAMPTTAIKPGSKVAVVFSNRGTVDGVERTLNVQYAISGQTFITPSSPGVVYASGDLSAVWPTSNINDILTIRAYADVAGGVGAQVEVRINGVLVASREVTATTPTDYQVRVPTIRPSDKIDIVFTNDAQVGGADRNLYVVHVRSGNWVLASSATGTLFDAGNGAAATDGNQASPTTGAAYVNGALRFTISDVTGAGSSATQNAAARFLQQASFGATAAEIDKVLSMGRAAWIDEQMAYPFVPEYVNHIEKKFSLGTAYRPTGSQYSPLWIGQKFWKAATTSPDQLRRRMAFALHEILMVSQADSTVYQHARGYANYVDTLHKHAFGNYRNLLEDIALSPMMGLYLSHMRNRPEDISLGRMPDENFAREIMQLFTIGLHELNIDGTPVVDGMGQAVETYSNNDVMALSKVFTGWSWAFKDAQLNESNFRWGLPTLTDPALDEKIDLKRMKPYPGMHSLVEKRLFATKPWATVLPAGNSADADMQAALNVLFNHPNVGPFIGRQLIQRLVTSHPTPGYVARIARVFNDNGKGVRGDLGAVARAILLDSEATSPPEGSITKLKEPVLAVTQWLRATGAQSASGDYLINYDLDAMAQRPWHSPSVFNYFRPGYIPPNTSLSSTNATVPELQIVDEATTARWVNLAFNMAGGGLGWANGIRDVTANLKPLATISEAGRPDLLIEQLNLILHAGRMQSALKAEIMDAMSAVQGNDSASHTNRARIALFLALATPDYLIQR</sequence>
<feature type="domain" description="Carbohydrate binding module xylan-binding" evidence="2">
    <location>
        <begin position="417"/>
        <end position="505"/>
    </location>
</feature>
<accession>A0AAW9QBP4</accession>
<evidence type="ECO:0000256" key="1">
    <source>
        <dbReference type="SAM" id="SignalP"/>
    </source>
</evidence>
<dbReference type="InterPro" id="IPR031768">
    <property type="entry name" value="CBM60_xylan-bd"/>
</dbReference>